<accession>A0ABZ0B6L3</accession>
<dbReference type="InterPro" id="IPR036061">
    <property type="entry name" value="CheW-like_dom_sf"/>
</dbReference>
<evidence type="ECO:0000313" key="3">
    <source>
        <dbReference type="Proteomes" id="UP001302249"/>
    </source>
</evidence>
<gene>
    <name evidence="2" type="ORF">RPR59_09890</name>
</gene>
<dbReference type="RefSeq" id="WP_313913566.1">
    <property type="nucleotide sequence ID" value="NZ_CP135076.1"/>
</dbReference>
<dbReference type="PANTHER" id="PTHR22617">
    <property type="entry name" value="CHEMOTAXIS SENSOR HISTIDINE KINASE-RELATED"/>
    <property type="match status" value="1"/>
</dbReference>
<sequence>MSSLFLLATVAGRTVAIPSDQVESVVDIDAVTPIPLAADHIRGLAALRSRVVTVIDSRRALGAPGDAPDGRAVVTRVDGHHYAVLVEALDDVVAFEEQPLPNGVALDGDWGAVARGMIERDREAVLIIDIAALVPGPKIAA</sequence>
<name>A0ABZ0B6L3_9SPHN</name>
<dbReference type="SMART" id="SM00260">
    <property type="entry name" value="CheW"/>
    <property type="match status" value="1"/>
</dbReference>
<dbReference type="InterPro" id="IPR002545">
    <property type="entry name" value="CheW-lke_dom"/>
</dbReference>
<dbReference type="InterPro" id="IPR039315">
    <property type="entry name" value="CheW"/>
</dbReference>
<dbReference type="PANTHER" id="PTHR22617:SF23">
    <property type="entry name" value="CHEMOTAXIS PROTEIN CHEW"/>
    <property type="match status" value="1"/>
</dbReference>
<dbReference type="PROSITE" id="PS50851">
    <property type="entry name" value="CHEW"/>
    <property type="match status" value="1"/>
</dbReference>
<feature type="domain" description="CheW-like" evidence="1">
    <location>
        <begin position="2"/>
        <end position="139"/>
    </location>
</feature>
<dbReference type="Gene3D" id="2.30.30.40">
    <property type="entry name" value="SH3 Domains"/>
    <property type="match status" value="1"/>
</dbReference>
<dbReference type="Pfam" id="PF01584">
    <property type="entry name" value="CheW"/>
    <property type="match status" value="1"/>
</dbReference>
<dbReference type="EMBL" id="CP135076">
    <property type="protein sequence ID" value="WNO52771.1"/>
    <property type="molecule type" value="Genomic_DNA"/>
</dbReference>
<organism evidence="2 3">
    <name type="scientific">Stakelama saccharophila</name>
    <dbReference type="NCBI Taxonomy" id="3075605"/>
    <lineage>
        <taxon>Bacteria</taxon>
        <taxon>Pseudomonadati</taxon>
        <taxon>Pseudomonadota</taxon>
        <taxon>Alphaproteobacteria</taxon>
        <taxon>Sphingomonadales</taxon>
        <taxon>Sphingomonadaceae</taxon>
        <taxon>Stakelama</taxon>
    </lineage>
</organism>
<protein>
    <submittedName>
        <fullName evidence="2">Chemotaxis protein CheW</fullName>
    </submittedName>
</protein>
<dbReference type="SUPFAM" id="SSF50341">
    <property type="entry name" value="CheW-like"/>
    <property type="match status" value="1"/>
</dbReference>
<evidence type="ECO:0000313" key="2">
    <source>
        <dbReference type="EMBL" id="WNO52771.1"/>
    </source>
</evidence>
<reference evidence="2 3" key="1">
    <citation type="submission" date="2023-09" db="EMBL/GenBank/DDBJ databases">
        <authorList>
            <person name="Rey-Velasco X."/>
        </authorList>
    </citation>
    <scope>NUCLEOTIDE SEQUENCE [LARGE SCALE GENOMIC DNA]</scope>
    <source>
        <strain evidence="2 3">W311</strain>
    </source>
</reference>
<keyword evidence="3" id="KW-1185">Reference proteome</keyword>
<proteinExistence type="predicted"/>
<dbReference type="Proteomes" id="UP001302249">
    <property type="component" value="Chromosome"/>
</dbReference>
<evidence type="ECO:0000259" key="1">
    <source>
        <dbReference type="PROSITE" id="PS50851"/>
    </source>
</evidence>
<dbReference type="Gene3D" id="2.40.50.180">
    <property type="entry name" value="CheA-289, Domain 4"/>
    <property type="match status" value="1"/>
</dbReference>